<dbReference type="InterPro" id="IPR044731">
    <property type="entry name" value="BDH-like"/>
</dbReference>
<keyword evidence="8" id="KW-1185">Reference proteome</keyword>
<keyword evidence="3" id="KW-0560">Oxidoreductase</keyword>
<comment type="similarity">
    <text evidence="2">Belongs to the iron-containing alcohol dehydrogenase family.</text>
</comment>
<dbReference type="Gene3D" id="3.40.50.1970">
    <property type="match status" value="1"/>
</dbReference>
<comment type="catalytic activity">
    <reaction evidence="4">
        <text>a primary alcohol + NAD(+) = an aldehyde + NADH + H(+)</text>
        <dbReference type="Rhea" id="RHEA:10736"/>
        <dbReference type="ChEBI" id="CHEBI:15378"/>
        <dbReference type="ChEBI" id="CHEBI:15734"/>
        <dbReference type="ChEBI" id="CHEBI:17478"/>
        <dbReference type="ChEBI" id="CHEBI:57540"/>
        <dbReference type="ChEBI" id="CHEBI:57945"/>
        <dbReference type="EC" id="1.1.1.1"/>
    </reaction>
</comment>
<dbReference type="SUPFAM" id="SSF56796">
    <property type="entry name" value="Dehydroquinate synthase-like"/>
    <property type="match status" value="1"/>
</dbReference>
<protein>
    <submittedName>
        <fullName evidence="7">Aldehyde reductase</fullName>
    </submittedName>
</protein>
<dbReference type="InterPro" id="IPR001670">
    <property type="entry name" value="ADH_Fe/GldA"/>
</dbReference>
<dbReference type="GO" id="GO:0005829">
    <property type="term" value="C:cytosol"/>
    <property type="evidence" value="ECO:0007669"/>
    <property type="project" value="TreeGrafter"/>
</dbReference>
<accession>A0A178MP56</accession>
<evidence type="ECO:0000256" key="2">
    <source>
        <dbReference type="ARBA" id="ARBA00007358"/>
    </source>
</evidence>
<sequence>MDNFTYHNPVKLIFGKGQIAQVGRDIPKGARVLFAFGGGSIKANGIHAQVVDALGQAGLTFVEFSGIEPNPRYETLMKAVELARAEKLDFILAVGGGSVVDGCKFIAAAIPFEGDCWDIVAKRARLKSAVPLGVVLTLPATGSEMNAFSVVSREETGEKLGFGSPAVMPRFSVLDPESTYSLPPRQLGNGIVDAFVHVLEQYLTQPADAPLQDRLAEAVLATLVEIAPKVMATPPDYQARANLMWCATMALNGLIGQGVPQDWSTHMIGHELTALYGIDHARSLAAVWPGVVAVRREAKRAKLLQFAARVWGLTEGSEDQRIDQAVAKTRAFFESVGVPAGTIAAGIPAEAAQLVSARLSERGGLPLGEDGAIGAAEVRAILEAAA</sequence>
<evidence type="ECO:0000256" key="1">
    <source>
        <dbReference type="ARBA" id="ARBA00001962"/>
    </source>
</evidence>
<dbReference type="RefSeq" id="WP_068500497.1">
    <property type="nucleotide sequence ID" value="NZ_LWQU01000140.1"/>
</dbReference>
<dbReference type="InterPro" id="IPR056798">
    <property type="entry name" value="ADH_Fe_C"/>
</dbReference>
<dbReference type="GO" id="GO:1990362">
    <property type="term" value="F:butanol dehydrogenase (NAD+) activity"/>
    <property type="evidence" value="ECO:0007669"/>
    <property type="project" value="InterPro"/>
</dbReference>
<dbReference type="CDD" id="cd08187">
    <property type="entry name" value="BDH"/>
    <property type="match status" value="1"/>
</dbReference>
<dbReference type="STRING" id="1437059.A6A05_12665"/>
<reference evidence="7 8" key="1">
    <citation type="submission" date="2016-04" db="EMBL/GenBank/DDBJ databases">
        <title>Draft genome sequence of freshwater magnetotactic bacteria Magnetospirillum marisnigri SP-1 and Magnetospirillum moscoviense BB-1.</title>
        <authorList>
            <person name="Koziaeva V."/>
            <person name="Dziuba M.V."/>
            <person name="Ivanov T.M."/>
            <person name="Kuznetsov B."/>
            <person name="Grouzdev D.S."/>
        </authorList>
    </citation>
    <scope>NUCLEOTIDE SEQUENCE [LARGE SCALE GENOMIC DNA]</scope>
    <source>
        <strain evidence="7 8">BB-1</strain>
    </source>
</reference>
<evidence type="ECO:0000259" key="6">
    <source>
        <dbReference type="Pfam" id="PF25137"/>
    </source>
</evidence>
<dbReference type="GO" id="GO:0008106">
    <property type="term" value="F:alcohol dehydrogenase (NADP+) activity"/>
    <property type="evidence" value="ECO:0007669"/>
    <property type="project" value="TreeGrafter"/>
</dbReference>
<dbReference type="Proteomes" id="UP000078543">
    <property type="component" value="Unassembled WGS sequence"/>
</dbReference>
<feature type="domain" description="Alcohol dehydrogenase iron-type/glycerol dehydrogenase GldA" evidence="5">
    <location>
        <begin position="9"/>
        <end position="176"/>
    </location>
</feature>
<dbReference type="Pfam" id="PF00465">
    <property type="entry name" value="Fe-ADH"/>
    <property type="match status" value="1"/>
</dbReference>
<evidence type="ECO:0000256" key="3">
    <source>
        <dbReference type="ARBA" id="ARBA00023002"/>
    </source>
</evidence>
<dbReference type="Gene3D" id="1.20.1090.10">
    <property type="entry name" value="Dehydroquinate synthase-like - alpha domain"/>
    <property type="match status" value="1"/>
</dbReference>
<comment type="caution">
    <text evidence="7">The sequence shown here is derived from an EMBL/GenBank/DDBJ whole genome shotgun (WGS) entry which is preliminary data.</text>
</comment>
<dbReference type="AlphaFoldDB" id="A0A178MP56"/>
<dbReference type="Pfam" id="PF25137">
    <property type="entry name" value="ADH_Fe_C"/>
    <property type="match status" value="1"/>
</dbReference>
<dbReference type="PANTHER" id="PTHR43633:SF1">
    <property type="entry name" value="ALCOHOL DEHYDROGENASE YQHD"/>
    <property type="match status" value="1"/>
</dbReference>
<dbReference type="GO" id="GO:1990002">
    <property type="term" value="F:methylglyoxal reductase (NADPH) (acetol producing) activity"/>
    <property type="evidence" value="ECO:0007669"/>
    <property type="project" value="TreeGrafter"/>
</dbReference>
<proteinExistence type="inferred from homology"/>
<dbReference type="OrthoDB" id="3812122at2"/>
<evidence type="ECO:0000313" key="7">
    <source>
        <dbReference type="EMBL" id="OAN50409.1"/>
    </source>
</evidence>
<evidence type="ECO:0000313" key="8">
    <source>
        <dbReference type="Proteomes" id="UP000078543"/>
    </source>
</evidence>
<organism evidence="7 8">
    <name type="scientific">Magnetospirillum moscoviense</name>
    <dbReference type="NCBI Taxonomy" id="1437059"/>
    <lineage>
        <taxon>Bacteria</taxon>
        <taxon>Pseudomonadati</taxon>
        <taxon>Pseudomonadota</taxon>
        <taxon>Alphaproteobacteria</taxon>
        <taxon>Rhodospirillales</taxon>
        <taxon>Rhodospirillaceae</taxon>
        <taxon>Magnetospirillum</taxon>
    </lineage>
</organism>
<dbReference type="EMBL" id="LWQU01000140">
    <property type="protein sequence ID" value="OAN50409.1"/>
    <property type="molecule type" value="Genomic_DNA"/>
</dbReference>
<gene>
    <name evidence="7" type="ORF">A6A05_12665</name>
</gene>
<comment type="cofactor">
    <cofactor evidence="1">
        <name>Fe cation</name>
        <dbReference type="ChEBI" id="CHEBI:24875"/>
    </cofactor>
</comment>
<evidence type="ECO:0000256" key="4">
    <source>
        <dbReference type="ARBA" id="ARBA00049243"/>
    </source>
</evidence>
<dbReference type="FunFam" id="3.40.50.1970:FF:000003">
    <property type="entry name" value="Alcohol dehydrogenase, iron-containing"/>
    <property type="match status" value="1"/>
</dbReference>
<name>A0A178MP56_9PROT</name>
<evidence type="ECO:0000259" key="5">
    <source>
        <dbReference type="Pfam" id="PF00465"/>
    </source>
</evidence>
<dbReference type="PANTHER" id="PTHR43633">
    <property type="entry name" value="ALCOHOL DEHYDROGENASE YQHD"/>
    <property type="match status" value="1"/>
</dbReference>
<feature type="domain" description="Fe-containing alcohol dehydrogenase-like C-terminal" evidence="6">
    <location>
        <begin position="191"/>
        <end position="356"/>
    </location>
</feature>
<dbReference type="GO" id="GO:0046872">
    <property type="term" value="F:metal ion binding"/>
    <property type="evidence" value="ECO:0007669"/>
    <property type="project" value="InterPro"/>
</dbReference>